<dbReference type="GO" id="GO:0004373">
    <property type="term" value="F:alpha-1,4-glucan glucosyltransferase (UDP-glucose donor) activity"/>
    <property type="evidence" value="ECO:0007669"/>
    <property type="project" value="InterPro"/>
</dbReference>
<dbReference type="PANTHER" id="PTHR45825">
    <property type="entry name" value="GRANULE-BOUND STARCH SYNTHASE 1, CHLOROPLASTIC/AMYLOPLASTIC"/>
    <property type="match status" value="1"/>
</dbReference>
<dbReference type="CDD" id="cd03791">
    <property type="entry name" value="GT5_Glycogen_synthase_DULL1-like"/>
    <property type="match status" value="1"/>
</dbReference>
<feature type="binding site" evidence="8">
    <location>
        <position position="15"/>
    </location>
    <ligand>
        <name>ADP-alpha-D-glucose</name>
        <dbReference type="ChEBI" id="CHEBI:57498"/>
    </ligand>
</feature>
<dbReference type="Pfam" id="PF00534">
    <property type="entry name" value="Glycos_transf_1"/>
    <property type="match status" value="1"/>
</dbReference>
<evidence type="ECO:0000313" key="11">
    <source>
        <dbReference type="EMBL" id="PTM94310.1"/>
    </source>
</evidence>
<name>A0A2T5B5T6_MYCDI</name>
<dbReference type="Pfam" id="PF08323">
    <property type="entry name" value="Glyco_transf_5"/>
    <property type="match status" value="1"/>
</dbReference>
<dbReference type="InterPro" id="IPR001296">
    <property type="entry name" value="Glyco_trans_1"/>
</dbReference>
<gene>
    <name evidence="8" type="primary">glgA</name>
    <name evidence="11" type="ORF">C7449_105210</name>
</gene>
<keyword evidence="7 8" id="KW-0320">Glycogen biosynthesis</keyword>
<evidence type="ECO:0000256" key="8">
    <source>
        <dbReference type="HAMAP-Rule" id="MF_00484"/>
    </source>
</evidence>
<comment type="caution">
    <text evidence="11">The sequence shown here is derived from an EMBL/GenBank/DDBJ whole genome shotgun (WGS) entry which is preliminary data.</text>
</comment>
<dbReference type="InterPro" id="IPR011835">
    <property type="entry name" value="GS/SS"/>
</dbReference>
<comment type="function">
    <text evidence="2 8">Synthesizes alpha-1,4-glucan chains using ADP-glucose.</text>
</comment>
<proteinExistence type="inferred from homology"/>
<dbReference type="InterPro" id="IPR013534">
    <property type="entry name" value="Starch_synth_cat_dom"/>
</dbReference>
<evidence type="ECO:0000256" key="3">
    <source>
        <dbReference type="ARBA" id="ARBA00004964"/>
    </source>
</evidence>
<evidence type="ECO:0000256" key="2">
    <source>
        <dbReference type="ARBA" id="ARBA00002764"/>
    </source>
</evidence>
<evidence type="ECO:0000256" key="7">
    <source>
        <dbReference type="ARBA" id="ARBA00023056"/>
    </source>
</evidence>
<reference evidence="11 12" key="1">
    <citation type="submission" date="2018-04" db="EMBL/GenBank/DDBJ databases">
        <title>Genomic Encyclopedia of Type Strains, Phase IV (KMG-IV): sequencing the most valuable type-strain genomes for metagenomic binning, comparative biology and taxonomic classification.</title>
        <authorList>
            <person name="Goeker M."/>
        </authorList>
    </citation>
    <scope>NUCLEOTIDE SEQUENCE [LARGE SCALE GENOMIC DNA]</scope>
    <source>
        <strain evidence="11 12">DSM 7138</strain>
    </source>
</reference>
<keyword evidence="12" id="KW-1185">Reference proteome</keyword>
<dbReference type="GO" id="GO:0005829">
    <property type="term" value="C:cytosol"/>
    <property type="evidence" value="ECO:0007669"/>
    <property type="project" value="TreeGrafter"/>
</dbReference>
<evidence type="ECO:0000259" key="9">
    <source>
        <dbReference type="Pfam" id="PF00534"/>
    </source>
</evidence>
<dbReference type="Gene3D" id="3.40.50.2000">
    <property type="entry name" value="Glycogen Phosphorylase B"/>
    <property type="match status" value="2"/>
</dbReference>
<keyword evidence="5 8" id="KW-0328">Glycosyltransferase</keyword>
<evidence type="ECO:0000259" key="10">
    <source>
        <dbReference type="Pfam" id="PF08323"/>
    </source>
</evidence>
<dbReference type="RefSeq" id="WP_108003415.1">
    <property type="nucleotide sequence ID" value="NZ_JBHEEX010000003.1"/>
</dbReference>
<evidence type="ECO:0000256" key="4">
    <source>
        <dbReference type="ARBA" id="ARBA00010281"/>
    </source>
</evidence>
<evidence type="ECO:0000256" key="6">
    <source>
        <dbReference type="ARBA" id="ARBA00022679"/>
    </source>
</evidence>
<dbReference type="PANTHER" id="PTHR45825:SF11">
    <property type="entry name" value="ALPHA AMYLASE DOMAIN-CONTAINING PROTEIN"/>
    <property type="match status" value="1"/>
</dbReference>
<evidence type="ECO:0000256" key="5">
    <source>
        <dbReference type="ARBA" id="ARBA00022676"/>
    </source>
</evidence>
<evidence type="ECO:0000256" key="1">
    <source>
        <dbReference type="ARBA" id="ARBA00001478"/>
    </source>
</evidence>
<dbReference type="SUPFAM" id="SSF53756">
    <property type="entry name" value="UDP-Glycosyltransferase/glycogen phosphorylase"/>
    <property type="match status" value="1"/>
</dbReference>
<dbReference type="NCBIfam" id="TIGR02095">
    <property type="entry name" value="glgA"/>
    <property type="match status" value="1"/>
</dbReference>
<dbReference type="AlphaFoldDB" id="A0A2T5B5T6"/>
<dbReference type="OrthoDB" id="9808590at2"/>
<keyword evidence="6 8" id="KW-0808">Transferase</keyword>
<feature type="domain" description="Starch synthase catalytic" evidence="10">
    <location>
        <begin position="2"/>
        <end position="235"/>
    </location>
</feature>
<dbReference type="GO" id="GO:0005978">
    <property type="term" value="P:glycogen biosynthetic process"/>
    <property type="evidence" value="ECO:0007669"/>
    <property type="project" value="UniProtKB-UniRule"/>
</dbReference>
<dbReference type="HAMAP" id="MF_00484">
    <property type="entry name" value="Glycogen_synth"/>
    <property type="match status" value="1"/>
</dbReference>
<protein>
    <recommendedName>
        <fullName evidence="8">Glycogen synthase</fullName>
        <ecNumber evidence="8">2.4.1.21</ecNumber>
    </recommendedName>
    <alternativeName>
        <fullName evidence="8">Starch [bacterial glycogen] synthase</fullName>
    </alternativeName>
</protein>
<organism evidence="11 12">
    <name type="scientific">Mycoplana dimorpha</name>
    <dbReference type="NCBI Taxonomy" id="28320"/>
    <lineage>
        <taxon>Bacteria</taxon>
        <taxon>Pseudomonadati</taxon>
        <taxon>Pseudomonadota</taxon>
        <taxon>Alphaproteobacteria</taxon>
        <taxon>Hyphomicrobiales</taxon>
        <taxon>Rhizobiaceae</taxon>
        <taxon>Mycoplana</taxon>
    </lineage>
</organism>
<comment type="similarity">
    <text evidence="4 8">Belongs to the glycosyltransferase 1 family. Bacterial/plant glycogen synthase subfamily.</text>
</comment>
<dbReference type="EC" id="2.4.1.21" evidence="8"/>
<dbReference type="Proteomes" id="UP000241247">
    <property type="component" value="Unassembled WGS sequence"/>
</dbReference>
<accession>A0A2T5B5T6</accession>
<dbReference type="UniPathway" id="UPA00164"/>
<comment type="catalytic activity">
    <reaction evidence="1 8">
        <text>[(1-&gt;4)-alpha-D-glucosyl](n) + ADP-alpha-D-glucose = [(1-&gt;4)-alpha-D-glucosyl](n+1) + ADP + H(+)</text>
        <dbReference type="Rhea" id="RHEA:18189"/>
        <dbReference type="Rhea" id="RHEA-COMP:9584"/>
        <dbReference type="Rhea" id="RHEA-COMP:9587"/>
        <dbReference type="ChEBI" id="CHEBI:15378"/>
        <dbReference type="ChEBI" id="CHEBI:15444"/>
        <dbReference type="ChEBI" id="CHEBI:57498"/>
        <dbReference type="ChEBI" id="CHEBI:456216"/>
        <dbReference type="EC" id="2.4.1.21"/>
    </reaction>
</comment>
<feature type="domain" description="Glycosyl transferase family 1" evidence="9">
    <location>
        <begin position="285"/>
        <end position="438"/>
    </location>
</feature>
<dbReference type="EMBL" id="PZZZ01000005">
    <property type="protein sequence ID" value="PTM94310.1"/>
    <property type="molecule type" value="Genomic_DNA"/>
</dbReference>
<dbReference type="NCBIfam" id="NF001899">
    <property type="entry name" value="PRK00654.1-2"/>
    <property type="match status" value="1"/>
</dbReference>
<dbReference type="GO" id="GO:0009011">
    <property type="term" value="F:alpha-1,4-glucan glucosyltransferase (ADP-glucose donor) activity"/>
    <property type="evidence" value="ECO:0007669"/>
    <property type="project" value="UniProtKB-UniRule"/>
</dbReference>
<sequence length="479" mass="51698">MNVLSVSSEVFPLVKTGGLADVVGALPLALAGNGVRMRVLVPGYPAVMEQIAKPRKVATLLSVFGDEMRLLAVQHAGLDLLVLDAPAYYNRNGGPYVDSTGKDYPDNWKRFAALSQAGAEIARGILPDWTPDLVHAHDWQAAMTPVYMRYTGLEHVPSLITVHNLAFQGQFGPDIFPQLGLPASAFSFDGLEYYGDVSFLKGGLRTAWEVTTVSPTYAQEIRTPEFGMGLEGLINARAGELIGIVNGIDTAVWDPRTDRHIAANYGPGALRARSKNRAALAERFGLGEDDGPIFCVVSRLTWQKGIDLIAEVADWIVAEGGKLAVLGAGDQGLEGALLAAASRHRSRIGVVIGYDEPLSHLMQAGADAILVPSRFEPCGLTQLYGLRYGCVPIVARTGGLADTVIDANEAALHARVATGFQFAPVSADGLRQALRRAFTAFREPKVWGRLQNQGMKSDVSWERSAERYARLYDSLLERA</sequence>
<comment type="pathway">
    <text evidence="3 8">Glycan biosynthesis; glycogen biosynthesis.</text>
</comment>
<evidence type="ECO:0000313" key="12">
    <source>
        <dbReference type="Proteomes" id="UP000241247"/>
    </source>
</evidence>